<dbReference type="EMBL" id="LBSV01000018">
    <property type="protein sequence ID" value="KKQ24149.1"/>
    <property type="molecule type" value="Genomic_DNA"/>
</dbReference>
<dbReference type="InterPro" id="IPR011109">
    <property type="entry name" value="DNA_bind_recombinase_dom"/>
</dbReference>
<name>A0A0G0IIZ0_9BACT</name>
<organism evidence="4 5">
    <name type="scientific">Candidatus Roizmanbacteria bacterium GW2011_GWC2_37_13</name>
    <dbReference type="NCBI Taxonomy" id="1618486"/>
    <lineage>
        <taxon>Bacteria</taxon>
        <taxon>Candidatus Roizmaniibacteriota</taxon>
    </lineage>
</organism>
<evidence type="ECO:0000313" key="4">
    <source>
        <dbReference type="EMBL" id="KKQ24149.1"/>
    </source>
</evidence>
<reference evidence="4 5" key="1">
    <citation type="journal article" date="2015" name="Nature">
        <title>rRNA introns, odd ribosomes, and small enigmatic genomes across a large radiation of phyla.</title>
        <authorList>
            <person name="Brown C.T."/>
            <person name="Hug L.A."/>
            <person name="Thomas B.C."/>
            <person name="Sharon I."/>
            <person name="Castelle C.J."/>
            <person name="Singh A."/>
            <person name="Wilkins M.J."/>
            <person name="Williams K.H."/>
            <person name="Banfield J.F."/>
        </authorList>
    </citation>
    <scope>NUCLEOTIDE SEQUENCE [LARGE SCALE GENOMIC DNA]</scope>
</reference>
<dbReference type="CDD" id="cd00338">
    <property type="entry name" value="Ser_Recombinase"/>
    <property type="match status" value="1"/>
</dbReference>
<feature type="domain" description="Resolvase/invertase-type recombinase catalytic" evidence="2">
    <location>
        <begin position="5"/>
        <end position="151"/>
    </location>
</feature>
<sequence>MKSPAYFIYARKSTDDEERQQLSIPAQLDELRTFAQKEGLVIADTFIESKTAKVPCRELFNQMLNRIEKGEAQGILAWHPDRLARNAVDAGRIVYLLDRNILSDLKFPTFWFQNTPQGLFMLSIAFGQSKYYVDALSVNTKRGLRQKVRLGWMPSCAPIGYLNDRLTKTIVKNPKTWLIIKQLFEFYAEGSHTIIEASDFLAKKGFISPYGNNIHLDRVKKILKNPFYCGLFWYSKELHPGKQEPIISKKLYDTVQEVLSRRCHPKSKIRVPKPFAGFIKCGECGMTITAEIQKGYLYYRCTKKSKVHDCSQPFIREEKLLEQVNSVISQVSLRTDWGEHMLAKLKTERDNISQSVMVASKELKEKVILINKKISFLLDSFVDQTLSREDYLLKKSQLVSEKKSLEEKIIELSRRPFDWLERMRSWVISALEADKIASDNKNHFQKREFLNMIGSNLTMKDKTVDCDLPDQWAALRAARQVGTWVRADRIELSLCSLSENCFTIKLRTLAFNIIANVSFIFSARIFWQQIG</sequence>
<gene>
    <name evidence="4" type="ORF">US40_C0018G0001</name>
</gene>
<proteinExistence type="predicted"/>
<dbReference type="Pfam" id="PF13408">
    <property type="entry name" value="Zn_ribbon_recom"/>
    <property type="match status" value="1"/>
</dbReference>
<keyword evidence="1" id="KW-0175">Coiled coil</keyword>
<dbReference type="GO" id="GO:0000150">
    <property type="term" value="F:DNA strand exchange activity"/>
    <property type="evidence" value="ECO:0007669"/>
    <property type="project" value="InterPro"/>
</dbReference>
<dbReference type="PANTHER" id="PTHR30461">
    <property type="entry name" value="DNA-INVERTASE FROM LAMBDOID PROPHAGE"/>
    <property type="match status" value="1"/>
</dbReference>
<dbReference type="InterPro" id="IPR025827">
    <property type="entry name" value="Zn_ribbon_recom_dom"/>
</dbReference>
<dbReference type="SMART" id="SM00857">
    <property type="entry name" value="Resolvase"/>
    <property type="match status" value="1"/>
</dbReference>
<dbReference type="PANTHER" id="PTHR30461:SF23">
    <property type="entry name" value="DNA RECOMBINASE-RELATED"/>
    <property type="match status" value="1"/>
</dbReference>
<dbReference type="InterPro" id="IPR038109">
    <property type="entry name" value="DNA_bind_recomb_sf"/>
</dbReference>
<dbReference type="InterPro" id="IPR006119">
    <property type="entry name" value="Resolv_N"/>
</dbReference>
<dbReference type="InterPro" id="IPR050639">
    <property type="entry name" value="SSR_resolvase"/>
</dbReference>
<dbReference type="SUPFAM" id="SSF53041">
    <property type="entry name" value="Resolvase-like"/>
    <property type="match status" value="1"/>
</dbReference>
<evidence type="ECO:0000259" key="3">
    <source>
        <dbReference type="PROSITE" id="PS51737"/>
    </source>
</evidence>
<dbReference type="Gene3D" id="3.90.1750.20">
    <property type="entry name" value="Putative Large Serine Recombinase, Chain B, Domain 2"/>
    <property type="match status" value="1"/>
</dbReference>
<feature type="coiled-coil region" evidence="1">
    <location>
        <begin position="388"/>
        <end position="415"/>
    </location>
</feature>
<dbReference type="PROSITE" id="PS51736">
    <property type="entry name" value="RECOMBINASES_3"/>
    <property type="match status" value="1"/>
</dbReference>
<evidence type="ECO:0000313" key="5">
    <source>
        <dbReference type="Proteomes" id="UP000034917"/>
    </source>
</evidence>
<dbReference type="GO" id="GO:0003677">
    <property type="term" value="F:DNA binding"/>
    <property type="evidence" value="ECO:0007669"/>
    <property type="project" value="InterPro"/>
</dbReference>
<feature type="domain" description="Recombinase" evidence="3">
    <location>
        <begin position="158"/>
        <end position="265"/>
    </location>
</feature>
<dbReference type="Gene3D" id="3.40.50.1390">
    <property type="entry name" value="Resolvase, N-terminal catalytic domain"/>
    <property type="match status" value="1"/>
</dbReference>
<evidence type="ECO:0000256" key="1">
    <source>
        <dbReference type="SAM" id="Coils"/>
    </source>
</evidence>
<dbReference type="InterPro" id="IPR036162">
    <property type="entry name" value="Resolvase-like_N_sf"/>
</dbReference>
<dbReference type="AlphaFoldDB" id="A0A0G0IIZ0"/>
<dbReference type="Proteomes" id="UP000034917">
    <property type="component" value="Unassembled WGS sequence"/>
</dbReference>
<accession>A0A0G0IIZ0</accession>
<evidence type="ECO:0000259" key="2">
    <source>
        <dbReference type="PROSITE" id="PS51736"/>
    </source>
</evidence>
<dbReference type="Pfam" id="PF00239">
    <property type="entry name" value="Resolvase"/>
    <property type="match status" value="1"/>
</dbReference>
<protein>
    <submittedName>
        <fullName evidence="4">Recombinase</fullName>
    </submittedName>
</protein>
<dbReference type="Pfam" id="PF07508">
    <property type="entry name" value="Recombinase"/>
    <property type="match status" value="1"/>
</dbReference>
<comment type="caution">
    <text evidence="4">The sequence shown here is derived from an EMBL/GenBank/DDBJ whole genome shotgun (WGS) entry which is preliminary data.</text>
</comment>
<dbReference type="PROSITE" id="PS51737">
    <property type="entry name" value="RECOMBINASE_DNA_BIND"/>
    <property type="match status" value="1"/>
</dbReference>